<dbReference type="AlphaFoldDB" id="A0A9D9DF52"/>
<protein>
    <submittedName>
        <fullName evidence="1">Uncharacterized protein</fullName>
    </submittedName>
</protein>
<comment type="caution">
    <text evidence="1">The sequence shown here is derived from an EMBL/GenBank/DDBJ whole genome shotgun (WGS) entry which is preliminary data.</text>
</comment>
<proteinExistence type="predicted"/>
<reference evidence="1" key="1">
    <citation type="submission" date="2020-10" db="EMBL/GenBank/DDBJ databases">
        <authorList>
            <person name="Gilroy R."/>
        </authorList>
    </citation>
    <scope>NUCLEOTIDE SEQUENCE</scope>
    <source>
        <strain evidence="1">8207</strain>
    </source>
</reference>
<sequence>MIEMKNFIDVKNVALWCGAGADATDLARAADGAIANKLKMISVAPDAVGIVWPWLENKRIKIFARLYLEYDDADGISEIAEKINSVFKSGADGVQVFVNLESLSSFVSQLYLIRDDLFFNKDLIIGLDVSTVEPCDWAGVFSELKKIRATGLMLALTRDTGNKSDFIGRVYAALNAWGDDYAGGLQFAFGLSQERMEQIMRLVQSVRPKLWSKTAFFVNDN</sequence>
<gene>
    <name evidence="1" type="ORF">IAC69_01945</name>
</gene>
<reference evidence="1" key="2">
    <citation type="journal article" date="2021" name="PeerJ">
        <title>Extensive microbial diversity within the chicken gut microbiome revealed by metagenomics and culture.</title>
        <authorList>
            <person name="Gilroy R."/>
            <person name="Ravi A."/>
            <person name="Getino M."/>
            <person name="Pursley I."/>
            <person name="Horton D.L."/>
            <person name="Alikhan N.F."/>
            <person name="Baker D."/>
            <person name="Gharbi K."/>
            <person name="Hall N."/>
            <person name="Watson M."/>
            <person name="Adriaenssens E.M."/>
            <person name="Foster-Nyarko E."/>
            <person name="Jarju S."/>
            <person name="Secka A."/>
            <person name="Antonio M."/>
            <person name="Oren A."/>
            <person name="Chaudhuri R.R."/>
            <person name="La Ragione R."/>
            <person name="Hildebrand F."/>
            <person name="Pallen M.J."/>
        </authorList>
    </citation>
    <scope>NUCLEOTIDE SEQUENCE</scope>
    <source>
        <strain evidence="1">8207</strain>
    </source>
</reference>
<evidence type="ECO:0000313" key="1">
    <source>
        <dbReference type="EMBL" id="MBO8425221.1"/>
    </source>
</evidence>
<name>A0A9D9DF52_9PROT</name>
<evidence type="ECO:0000313" key="2">
    <source>
        <dbReference type="Proteomes" id="UP000823630"/>
    </source>
</evidence>
<accession>A0A9D9DF52</accession>
<dbReference type="EMBL" id="JADINC010000028">
    <property type="protein sequence ID" value="MBO8425221.1"/>
    <property type="molecule type" value="Genomic_DNA"/>
</dbReference>
<organism evidence="1 2">
    <name type="scientific">Candidatus Enterousia avistercoris</name>
    <dbReference type="NCBI Taxonomy" id="2840788"/>
    <lineage>
        <taxon>Bacteria</taxon>
        <taxon>Pseudomonadati</taxon>
        <taxon>Pseudomonadota</taxon>
        <taxon>Alphaproteobacteria</taxon>
        <taxon>Candidatus Enterousia</taxon>
    </lineage>
</organism>
<dbReference type="Proteomes" id="UP000823630">
    <property type="component" value="Unassembled WGS sequence"/>
</dbReference>